<organism evidence="1 2">
    <name type="scientific">Lasiosphaeris hirsuta</name>
    <dbReference type="NCBI Taxonomy" id="260670"/>
    <lineage>
        <taxon>Eukaryota</taxon>
        <taxon>Fungi</taxon>
        <taxon>Dikarya</taxon>
        <taxon>Ascomycota</taxon>
        <taxon>Pezizomycotina</taxon>
        <taxon>Sordariomycetes</taxon>
        <taxon>Sordariomycetidae</taxon>
        <taxon>Sordariales</taxon>
        <taxon>Lasiosphaeriaceae</taxon>
        <taxon>Lasiosphaeris</taxon>
    </lineage>
</organism>
<evidence type="ECO:0000313" key="2">
    <source>
        <dbReference type="Proteomes" id="UP001172102"/>
    </source>
</evidence>
<reference evidence="1" key="1">
    <citation type="submission" date="2023-06" db="EMBL/GenBank/DDBJ databases">
        <title>Genome-scale phylogeny and comparative genomics of the fungal order Sordariales.</title>
        <authorList>
            <consortium name="Lawrence Berkeley National Laboratory"/>
            <person name="Hensen N."/>
            <person name="Bonometti L."/>
            <person name="Westerberg I."/>
            <person name="Brannstrom I.O."/>
            <person name="Guillou S."/>
            <person name="Cros-Aarteil S."/>
            <person name="Calhoun S."/>
            <person name="Haridas S."/>
            <person name="Kuo A."/>
            <person name="Mondo S."/>
            <person name="Pangilinan J."/>
            <person name="Riley R."/>
            <person name="Labutti K."/>
            <person name="Andreopoulos B."/>
            <person name="Lipzen A."/>
            <person name="Chen C."/>
            <person name="Yanf M."/>
            <person name="Daum C."/>
            <person name="Ng V."/>
            <person name="Clum A."/>
            <person name="Steindorff A."/>
            <person name="Ohm R."/>
            <person name="Martin F."/>
            <person name="Silar P."/>
            <person name="Natvig D."/>
            <person name="Lalanne C."/>
            <person name="Gautier V."/>
            <person name="Ament-Velasquez S.L."/>
            <person name="Kruys A."/>
            <person name="Hutchinson M.I."/>
            <person name="Powell A.J."/>
            <person name="Barry K."/>
            <person name="Miller A.N."/>
            <person name="Grigoriev I.V."/>
            <person name="Debuchy R."/>
            <person name="Gladieux P."/>
            <person name="Thoren M.H."/>
            <person name="Johannesson H."/>
        </authorList>
    </citation>
    <scope>NUCLEOTIDE SEQUENCE</scope>
    <source>
        <strain evidence="1">SMH4607-1</strain>
    </source>
</reference>
<dbReference type="EMBL" id="JAUKUA010000002">
    <property type="protein sequence ID" value="KAK0725617.1"/>
    <property type="molecule type" value="Genomic_DNA"/>
</dbReference>
<gene>
    <name evidence="1" type="ORF">B0H67DRAFT_136256</name>
</gene>
<keyword evidence="2" id="KW-1185">Reference proteome</keyword>
<dbReference type="Proteomes" id="UP001172102">
    <property type="component" value="Unassembled WGS sequence"/>
</dbReference>
<accession>A0AA40E5C0</accession>
<proteinExistence type="predicted"/>
<comment type="caution">
    <text evidence="1">The sequence shown here is derived from an EMBL/GenBank/DDBJ whole genome shotgun (WGS) entry which is preliminary data.</text>
</comment>
<name>A0AA40E5C0_9PEZI</name>
<sequence>MSSDTSADLLGQYRDFLTSSPSRSDRKILKATLDFIKREQLELDRQTLGGFLDSDPPREISAGILPLDGLTERLELIAKMEDRIRVVVGRQDYRFDDYGFAALLVAPLPVLRSANDLSWSGYSAIKLIKVTLDNVYELVHLCQDWRCCVCGSFCICGSFCVCASFYVYASFSQKTQEYSQVCRSAPKTVQEGRGSQIYSGDS</sequence>
<evidence type="ECO:0000313" key="1">
    <source>
        <dbReference type="EMBL" id="KAK0725617.1"/>
    </source>
</evidence>
<protein>
    <submittedName>
        <fullName evidence="1">Uncharacterized protein</fullName>
    </submittedName>
</protein>
<dbReference type="AlphaFoldDB" id="A0AA40E5C0"/>